<dbReference type="AlphaFoldDB" id="A0A6L2KPR7"/>
<comment type="caution">
    <text evidence="2">The sequence shown here is derived from an EMBL/GenBank/DDBJ whole genome shotgun (WGS) entry which is preliminary data.</text>
</comment>
<feature type="region of interest" description="Disordered" evidence="1">
    <location>
        <begin position="348"/>
        <end position="367"/>
    </location>
</feature>
<feature type="compositionally biased region" description="Low complexity" evidence="1">
    <location>
        <begin position="139"/>
        <end position="149"/>
    </location>
</feature>
<dbReference type="PANTHER" id="PTHR31286:SF99">
    <property type="entry name" value="DUF4283 DOMAIN-CONTAINING PROTEIN"/>
    <property type="match status" value="1"/>
</dbReference>
<dbReference type="EMBL" id="BKCJ010002845">
    <property type="protein sequence ID" value="GEU51296.1"/>
    <property type="molecule type" value="Genomic_DNA"/>
</dbReference>
<proteinExistence type="predicted"/>
<name>A0A6L2KPR7_TANCI</name>
<feature type="region of interest" description="Disordered" evidence="1">
    <location>
        <begin position="124"/>
        <end position="157"/>
    </location>
</feature>
<reference evidence="2" key="1">
    <citation type="journal article" date="2019" name="Sci. Rep.">
        <title>Draft genome of Tanacetum cinerariifolium, the natural source of mosquito coil.</title>
        <authorList>
            <person name="Yamashiro T."/>
            <person name="Shiraishi A."/>
            <person name="Satake H."/>
            <person name="Nakayama K."/>
        </authorList>
    </citation>
    <scope>NUCLEOTIDE SEQUENCE</scope>
</reference>
<feature type="non-terminal residue" evidence="2">
    <location>
        <position position="1"/>
    </location>
</feature>
<organism evidence="2">
    <name type="scientific">Tanacetum cinerariifolium</name>
    <name type="common">Dalmatian daisy</name>
    <name type="synonym">Chrysanthemum cinerariifolium</name>
    <dbReference type="NCBI Taxonomy" id="118510"/>
    <lineage>
        <taxon>Eukaryota</taxon>
        <taxon>Viridiplantae</taxon>
        <taxon>Streptophyta</taxon>
        <taxon>Embryophyta</taxon>
        <taxon>Tracheophyta</taxon>
        <taxon>Spermatophyta</taxon>
        <taxon>Magnoliopsida</taxon>
        <taxon>eudicotyledons</taxon>
        <taxon>Gunneridae</taxon>
        <taxon>Pentapetalae</taxon>
        <taxon>asterids</taxon>
        <taxon>campanulids</taxon>
        <taxon>Asterales</taxon>
        <taxon>Asteraceae</taxon>
        <taxon>Asteroideae</taxon>
        <taxon>Anthemideae</taxon>
        <taxon>Anthemidinae</taxon>
        <taxon>Tanacetum</taxon>
    </lineage>
</organism>
<dbReference type="InterPro" id="IPR040256">
    <property type="entry name" value="At4g02000-like"/>
</dbReference>
<evidence type="ECO:0000256" key="1">
    <source>
        <dbReference type="SAM" id="MobiDB-lite"/>
    </source>
</evidence>
<feature type="compositionally biased region" description="Polar residues" evidence="1">
    <location>
        <begin position="352"/>
        <end position="367"/>
    </location>
</feature>
<evidence type="ECO:0000313" key="2">
    <source>
        <dbReference type="EMBL" id="GEU51296.1"/>
    </source>
</evidence>
<accession>A0A6L2KPR7</accession>
<sequence length="432" mass="47993">FESKEMRECCFVVKRDAWLRGEFTLSSLDVLQGFSFFLQMGFTLILATLDGLDGFFYCFVSSTDQRKVPTDGEDLLCNFASSMNRMRGKGDAGVSQPRMLVRVTQNPKSGLIRYMVSEGPIHDHMDSVQAKGSSEVKAPNDPNVDDNPPGMVSPSEPIVQSVDINTKSTSYAGAAGESTKEQPKVNSNFRPLVADLVFNDVNISIPRKVVEKMIRNTLIILKKWPMGTSLLKEELTRIAVWVKLHDVPLQVFEEDGRSCFARCLIKVNSKANLVDVVTIGIHSLTMDDFTKETIHVENEWRPPRCDICKIFGHIHEHCPKKMKKKKDKFKSTNGGQFAGPSIKQNIRYDPKATTSAPKKRTTNVSNASKSTSMLKTIVTSLKNDNIITSNAYSALNDEEEEVENVYDESANLFLNINTGGSSSFTVVAGSLV</sequence>
<protein>
    <submittedName>
        <fullName evidence="2">Uncharacterized protein</fullName>
    </submittedName>
</protein>
<gene>
    <name evidence="2" type="ORF">Tci_023274</name>
</gene>
<dbReference type="PANTHER" id="PTHR31286">
    <property type="entry name" value="GLYCINE-RICH CELL WALL STRUCTURAL PROTEIN 1.8-LIKE"/>
    <property type="match status" value="1"/>
</dbReference>
<feature type="region of interest" description="Disordered" evidence="1">
    <location>
        <begin position="322"/>
        <end position="342"/>
    </location>
</feature>